<gene>
    <name evidence="1" type="ORF">NCTC10283_02052</name>
</gene>
<dbReference type="Pfam" id="PF05728">
    <property type="entry name" value="UPF0227"/>
    <property type="match status" value="1"/>
</dbReference>
<keyword evidence="2" id="KW-1185">Reference proteome</keyword>
<evidence type="ECO:0000313" key="1">
    <source>
        <dbReference type="EMBL" id="SSY80493.1"/>
    </source>
</evidence>
<dbReference type="AlphaFoldDB" id="A0A376BUL7"/>
<dbReference type="EMBL" id="UFSO01000003">
    <property type="protein sequence ID" value="SSY80493.1"/>
    <property type="molecule type" value="Genomic_DNA"/>
</dbReference>
<dbReference type="Gene3D" id="3.40.50.1820">
    <property type="entry name" value="alpha/beta hydrolase"/>
    <property type="match status" value="1"/>
</dbReference>
<dbReference type="STRING" id="1120980.GCA_000745955_00627"/>
<sequence length="58" mass="6615">MQIIYVHGLHSNAHSVKGNILRDYCAAHHPEIVVQSPDLNHKPEQVLQILRDLIAFFS</sequence>
<dbReference type="RefSeq" id="WP_169815833.1">
    <property type="nucleotide sequence ID" value="NZ_CP091519.2"/>
</dbReference>
<protein>
    <submittedName>
        <fullName evidence="1">Esterase YqiA</fullName>
    </submittedName>
</protein>
<dbReference type="InterPro" id="IPR029058">
    <property type="entry name" value="AB_hydrolase_fold"/>
</dbReference>
<dbReference type="Proteomes" id="UP000254209">
    <property type="component" value="Unassembled WGS sequence"/>
</dbReference>
<evidence type="ECO:0000313" key="2">
    <source>
        <dbReference type="Proteomes" id="UP000254209"/>
    </source>
</evidence>
<organism evidence="1 2">
    <name type="scientific">Alysiella crassa</name>
    <dbReference type="NCBI Taxonomy" id="153491"/>
    <lineage>
        <taxon>Bacteria</taxon>
        <taxon>Pseudomonadati</taxon>
        <taxon>Pseudomonadota</taxon>
        <taxon>Betaproteobacteria</taxon>
        <taxon>Neisseriales</taxon>
        <taxon>Neisseriaceae</taxon>
        <taxon>Alysiella</taxon>
    </lineage>
</organism>
<name>A0A376BUL7_9NEIS</name>
<dbReference type="InterPro" id="IPR008886">
    <property type="entry name" value="UPF0227/Esterase_YqiA"/>
</dbReference>
<accession>A0A376BUL7</accession>
<proteinExistence type="predicted"/>
<reference evidence="1 2" key="1">
    <citation type="submission" date="2018-06" db="EMBL/GenBank/DDBJ databases">
        <authorList>
            <consortium name="Pathogen Informatics"/>
            <person name="Doyle S."/>
        </authorList>
    </citation>
    <scope>NUCLEOTIDE SEQUENCE [LARGE SCALE GENOMIC DNA]</scope>
    <source>
        <strain evidence="1 2">NCTC10283</strain>
    </source>
</reference>